<gene>
    <name evidence="3" type="ORF">ACHAWU_007278</name>
</gene>
<feature type="region of interest" description="Disordered" evidence="1">
    <location>
        <begin position="240"/>
        <end position="276"/>
    </location>
</feature>
<dbReference type="EMBL" id="JALLBG020000312">
    <property type="protein sequence ID" value="KAL3756327.1"/>
    <property type="molecule type" value="Genomic_DNA"/>
</dbReference>
<evidence type="ECO:0000256" key="1">
    <source>
        <dbReference type="SAM" id="MobiDB-lite"/>
    </source>
</evidence>
<feature type="domain" description="Protein kinase" evidence="2">
    <location>
        <begin position="333"/>
        <end position="710"/>
    </location>
</feature>
<comment type="caution">
    <text evidence="3">The sequence shown here is derived from an EMBL/GenBank/DDBJ whole genome shotgun (WGS) entry which is preliminary data.</text>
</comment>
<dbReference type="AlphaFoldDB" id="A0ABD3LY57"/>
<dbReference type="SUPFAM" id="SSF56112">
    <property type="entry name" value="Protein kinase-like (PK-like)"/>
    <property type="match status" value="1"/>
</dbReference>
<proteinExistence type="predicted"/>
<dbReference type="Gene3D" id="1.10.510.10">
    <property type="entry name" value="Transferase(Phosphotransferase) domain 1"/>
    <property type="match status" value="1"/>
</dbReference>
<protein>
    <recommendedName>
        <fullName evidence="2">Protein kinase domain-containing protein</fullName>
    </recommendedName>
</protein>
<keyword evidence="4" id="KW-1185">Reference proteome</keyword>
<name>A0ABD3LY57_9STRA</name>
<dbReference type="PANTHER" id="PTHR36796:SF1">
    <property type="entry name" value="PROTEIN KINASE SUPERFAMILY PROTEIN"/>
    <property type="match status" value="1"/>
</dbReference>
<accession>A0ABD3LY57</accession>
<feature type="compositionally biased region" description="Low complexity" evidence="1">
    <location>
        <begin position="265"/>
        <end position="276"/>
    </location>
</feature>
<dbReference type="Proteomes" id="UP001530293">
    <property type="component" value="Unassembled WGS sequence"/>
</dbReference>
<evidence type="ECO:0000259" key="2">
    <source>
        <dbReference type="PROSITE" id="PS50011"/>
    </source>
</evidence>
<dbReference type="PROSITE" id="PS50011">
    <property type="entry name" value="PROTEIN_KINASE_DOM"/>
    <property type="match status" value="1"/>
</dbReference>
<sequence length="712" mass="79589">MLHRHERRCRCRRRHRPRTTFVGVGELLTLLMPIFSSSGSASAFCHPRTISNFSSPSLNIHLAINRRDLRRGQSGAVVPMASNYFHRLLNENKIQQPLKSTVDDNNNEETDNLNDDGIIFYDDFSGMPIGQQDAVVVGIGQEQLQPQQVKEGVVDVNPIQLPDFDNDDNDGENTSKNIQIKGLSKVIKDSQKKYVDLTGSTEREFSLGRDVILSNYAGSLGFDQVTDWQYYTVDVEEDDGGYYSKRKEGEEPRRTPVSPRPMDPSQPSRTRSSSGSVVRIFRGELVGGSSSLGSKLRSRGLDMRVLIKEYSGEEGLKLANAEKQGLGRLQSSWLRSYYLSKNDAGKVKELEDGEWIERARRRYVDGITNTSTNKDDENLITMIELLSSHKAPFTSLLGELNLNDFYDDDDFASTANLRNEWYKSLGVQPPRPGSLWLIFDYHGLSTASTYAVPAVIQRSKLPPRRGIFGFGVVEAPPLPSFTDRARYMVRGVLLGMLSAVAAAHKAGVVHRSIGRNSFLLSSIGQDKREATSPYAVTTSRLRVILSDWGFSATVDDAAREKELGVRSRMFGIPAMVGGGIDDDRLQAVAKEFAKAEDLHALGFVFLAMLFTTLAEPATLTAPMPATDDDTWQRLFADIFEKNMEQFREYCENEEIWDSVVGLLDEKDGAGWALLGSLLSSRERLSAWYNDKERGLDDIVSADDLLSHPFFEM</sequence>
<evidence type="ECO:0000313" key="3">
    <source>
        <dbReference type="EMBL" id="KAL3756327.1"/>
    </source>
</evidence>
<dbReference type="PANTHER" id="PTHR36796">
    <property type="entry name" value="PROTEIN KINASE SUPERFAMILY PROTEIN"/>
    <property type="match status" value="1"/>
</dbReference>
<dbReference type="InterPro" id="IPR011009">
    <property type="entry name" value="Kinase-like_dom_sf"/>
</dbReference>
<organism evidence="3 4">
    <name type="scientific">Discostella pseudostelligera</name>
    <dbReference type="NCBI Taxonomy" id="259834"/>
    <lineage>
        <taxon>Eukaryota</taxon>
        <taxon>Sar</taxon>
        <taxon>Stramenopiles</taxon>
        <taxon>Ochrophyta</taxon>
        <taxon>Bacillariophyta</taxon>
        <taxon>Coscinodiscophyceae</taxon>
        <taxon>Thalassiosirophycidae</taxon>
        <taxon>Stephanodiscales</taxon>
        <taxon>Stephanodiscaceae</taxon>
        <taxon>Discostella</taxon>
    </lineage>
</organism>
<feature type="compositionally biased region" description="Basic and acidic residues" evidence="1">
    <location>
        <begin position="245"/>
        <end position="254"/>
    </location>
</feature>
<dbReference type="InterPro" id="IPR000719">
    <property type="entry name" value="Prot_kinase_dom"/>
</dbReference>
<evidence type="ECO:0000313" key="4">
    <source>
        <dbReference type="Proteomes" id="UP001530293"/>
    </source>
</evidence>
<reference evidence="3 4" key="1">
    <citation type="submission" date="2024-10" db="EMBL/GenBank/DDBJ databases">
        <title>Updated reference genomes for cyclostephanoid diatoms.</title>
        <authorList>
            <person name="Roberts W.R."/>
            <person name="Alverson A.J."/>
        </authorList>
    </citation>
    <scope>NUCLEOTIDE SEQUENCE [LARGE SCALE GENOMIC DNA]</scope>
    <source>
        <strain evidence="3 4">AJA232-27</strain>
    </source>
</reference>